<dbReference type="InterPro" id="IPR029510">
    <property type="entry name" value="Ald_DH_CS_GLU"/>
</dbReference>
<dbReference type="Pfam" id="PF00171">
    <property type="entry name" value="Aldedh"/>
    <property type="match status" value="1"/>
</dbReference>
<evidence type="ECO:0000256" key="2">
    <source>
        <dbReference type="RuleBase" id="RU003345"/>
    </source>
</evidence>
<gene>
    <name evidence="5" type="ORF">I4I82_00895</name>
</gene>
<accession>A0ABS6U2W7</accession>
<dbReference type="PANTHER" id="PTHR11699">
    <property type="entry name" value="ALDEHYDE DEHYDROGENASE-RELATED"/>
    <property type="match status" value="1"/>
</dbReference>
<feature type="region of interest" description="Disordered" evidence="3">
    <location>
        <begin position="1"/>
        <end position="48"/>
    </location>
</feature>
<feature type="active site" evidence="1">
    <location>
        <position position="266"/>
    </location>
</feature>
<dbReference type="InterPro" id="IPR015590">
    <property type="entry name" value="Aldehyde_DH_dom"/>
</dbReference>
<dbReference type="PROSITE" id="PS00687">
    <property type="entry name" value="ALDEHYDE_DEHYDR_GLU"/>
    <property type="match status" value="1"/>
</dbReference>
<dbReference type="Proteomes" id="UP000694300">
    <property type="component" value="Unassembled WGS sequence"/>
</dbReference>
<name>A0ABS6U2W7_9PSEU</name>
<proteinExistence type="inferred from homology"/>
<comment type="caution">
    <text evidence="5">The sequence shown here is derived from an EMBL/GenBank/DDBJ whole genome shotgun (WGS) entry which is preliminary data.</text>
</comment>
<evidence type="ECO:0000313" key="5">
    <source>
        <dbReference type="EMBL" id="MBW0126254.1"/>
    </source>
</evidence>
<feature type="domain" description="Aldehyde dehydrogenase" evidence="4">
    <location>
        <begin position="38"/>
        <end position="486"/>
    </location>
</feature>
<dbReference type="EMBL" id="JADQDF010000001">
    <property type="protein sequence ID" value="MBW0126254.1"/>
    <property type="molecule type" value="Genomic_DNA"/>
</dbReference>
<evidence type="ECO:0000256" key="3">
    <source>
        <dbReference type="SAM" id="MobiDB-lite"/>
    </source>
</evidence>
<dbReference type="RefSeq" id="WP_218591552.1">
    <property type="nucleotide sequence ID" value="NZ_JADQDE010000091.1"/>
</dbReference>
<evidence type="ECO:0000256" key="1">
    <source>
        <dbReference type="PROSITE-ProRule" id="PRU10007"/>
    </source>
</evidence>
<reference evidence="5 6" key="1">
    <citation type="submission" date="2020-11" db="EMBL/GenBank/DDBJ databases">
        <title>Pseudonocardia abyssalis sp. nov. and Pseudonocardia oceani sp. nov., description and phylogenomic analysis of two novel actinomycetes isolated from the deep Southern Ocean.</title>
        <authorList>
            <person name="Parra J."/>
        </authorList>
    </citation>
    <scope>NUCLEOTIDE SEQUENCE [LARGE SCALE GENOMIC DNA]</scope>
    <source>
        <strain evidence="6">KRD185</strain>
    </source>
</reference>
<evidence type="ECO:0000313" key="6">
    <source>
        <dbReference type="Proteomes" id="UP000694300"/>
    </source>
</evidence>
<comment type="similarity">
    <text evidence="2">Belongs to the aldehyde dehydrogenase family.</text>
</comment>
<keyword evidence="6" id="KW-1185">Reference proteome</keyword>
<organism evidence="5 6">
    <name type="scientific">Pseudonocardia oceani</name>
    <dbReference type="NCBI Taxonomy" id="2792013"/>
    <lineage>
        <taxon>Bacteria</taxon>
        <taxon>Bacillati</taxon>
        <taxon>Actinomycetota</taxon>
        <taxon>Actinomycetes</taxon>
        <taxon>Pseudonocardiales</taxon>
        <taxon>Pseudonocardiaceae</taxon>
        <taxon>Pseudonocardia</taxon>
    </lineage>
</organism>
<protein>
    <submittedName>
        <fullName evidence="5">Aldehyde dehydrogenase</fullName>
    </submittedName>
</protein>
<evidence type="ECO:0000259" key="4">
    <source>
        <dbReference type="Pfam" id="PF00171"/>
    </source>
</evidence>
<sequence length="490" mass="51114">MSPARQTAGDGPATGSGATTARIDHWIGGRSTPTGGDRRLTTHSPADGSEIADIALGTRDDVDRAVAAASAAAPAWRRRKPVERGRLLLRLAAAVQEHADELAVLESGETGKSIPQATAEMAGSAAYFEFYGGLVNALQGETIDVGPGFHTYTLNEPFGVVGVITPWNGPLNQASRGVAPALAAGNTVVLKPSEFTSATSLVLARLATGVGFPDGVLNVVTGDGQGAGVALVEHPDVRKVAFTGSARAGREIGRIAADRIIPLTLELGGKSANIVFADADLERAVQGSLTAFTANAGQICSSGTRLLVQRPVHDEFVARLVEASRAVRARETLGPMTTRAQYDKVLEYFAIAGAEGARAETGGAALPEAERGDGWFVPATIYTGVDNSMRIAREEVFGPVLAVIPFDGEDEAVGIANDSDYGLAAGLWTRDVSRALRVAEQLEAGQVYVNTWSAGIEAPFGGYKQSGYGREKGVQALHHYTQTKSVTVAL</sequence>
<keyword evidence="2" id="KW-0560">Oxidoreductase</keyword>